<reference evidence="5" key="1">
    <citation type="submission" date="2021-02" db="EMBL/GenBank/DDBJ databases">
        <authorList>
            <person name="Nowell W R."/>
        </authorList>
    </citation>
    <scope>NUCLEOTIDE SEQUENCE</scope>
    <source>
        <strain evidence="5">Ploen Becks lab</strain>
    </source>
</reference>
<dbReference type="AlphaFoldDB" id="A0A814KD29"/>
<organism evidence="5 6">
    <name type="scientific">Brachionus calyciflorus</name>
    <dbReference type="NCBI Taxonomy" id="104777"/>
    <lineage>
        <taxon>Eukaryota</taxon>
        <taxon>Metazoa</taxon>
        <taxon>Spiralia</taxon>
        <taxon>Gnathifera</taxon>
        <taxon>Rotifera</taxon>
        <taxon>Eurotatoria</taxon>
        <taxon>Monogononta</taxon>
        <taxon>Pseudotrocha</taxon>
        <taxon>Ploima</taxon>
        <taxon>Brachionidae</taxon>
        <taxon>Brachionus</taxon>
    </lineage>
</organism>
<dbReference type="GO" id="GO:0008270">
    <property type="term" value="F:zinc ion binding"/>
    <property type="evidence" value="ECO:0007669"/>
    <property type="project" value="UniProtKB-KW"/>
</dbReference>
<evidence type="ECO:0000259" key="4">
    <source>
        <dbReference type="Pfam" id="PF04500"/>
    </source>
</evidence>
<keyword evidence="1" id="KW-0479">Metal-binding</keyword>
<sequence length="209" mass="24448">MNDQQNFDVDEETDIEEEDGFDKIYELCLNKKGGEAILIDDYMYNHHTYNTVNDTDYWRCANRPCGASATTYYGRAKLNKREHFHDCLSDVELKIMRKLEELKDLATKTDTPIPKLYYQARAELIANDVDPVFLSMHFPQLISIQKCLYKFRNAHMPARVSNTDEIVLEGEFTLCQDGKFLLRSQLLRVVEDLVVVIVVQRDRVQITIW</sequence>
<keyword evidence="2" id="KW-0863">Zinc-finger</keyword>
<protein>
    <recommendedName>
        <fullName evidence="4">FLYWCH-type domain-containing protein</fullName>
    </recommendedName>
</protein>
<feature type="non-terminal residue" evidence="5">
    <location>
        <position position="209"/>
    </location>
</feature>
<keyword evidence="3" id="KW-0862">Zinc</keyword>
<evidence type="ECO:0000256" key="1">
    <source>
        <dbReference type="ARBA" id="ARBA00022723"/>
    </source>
</evidence>
<comment type="caution">
    <text evidence="5">The sequence shown here is derived from an EMBL/GenBank/DDBJ whole genome shotgun (WGS) entry which is preliminary data.</text>
</comment>
<dbReference type="Gene3D" id="2.20.25.240">
    <property type="match status" value="1"/>
</dbReference>
<keyword evidence="6" id="KW-1185">Reference proteome</keyword>
<accession>A0A814KD29</accession>
<dbReference type="Proteomes" id="UP000663879">
    <property type="component" value="Unassembled WGS sequence"/>
</dbReference>
<evidence type="ECO:0000256" key="3">
    <source>
        <dbReference type="ARBA" id="ARBA00022833"/>
    </source>
</evidence>
<proteinExistence type="predicted"/>
<dbReference type="InterPro" id="IPR007588">
    <property type="entry name" value="Znf_FLYWCH"/>
</dbReference>
<dbReference type="EMBL" id="CAJNOC010005357">
    <property type="protein sequence ID" value="CAF1050181.1"/>
    <property type="molecule type" value="Genomic_DNA"/>
</dbReference>
<feature type="domain" description="FLYWCH-type" evidence="4">
    <location>
        <begin position="30"/>
        <end position="85"/>
    </location>
</feature>
<evidence type="ECO:0000313" key="6">
    <source>
        <dbReference type="Proteomes" id="UP000663879"/>
    </source>
</evidence>
<name>A0A814KD29_9BILA</name>
<dbReference type="Pfam" id="PF04500">
    <property type="entry name" value="FLYWCH"/>
    <property type="match status" value="1"/>
</dbReference>
<gene>
    <name evidence="5" type="ORF">OXX778_LOCUS18788</name>
</gene>
<evidence type="ECO:0000256" key="2">
    <source>
        <dbReference type="ARBA" id="ARBA00022771"/>
    </source>
</evidence>
<evidence type="ECO:0000313" key="5">
    <source>
        <dbReference type="EMBL" id="CAF1050181.1"/>
    </source>
</evidence>